<evidence type="ECO:0000313" key="2">
    <source>
        <dbReference type="Proteomes" id="UP000009183"/>
    </source>
</evidence>
<keyword evidence="2" id="KW-1185">Reference proteome</keyword>
<dbReference type="PaxDb" id="29760-VIT_12s0034g02030.t01"/>
<name>D7SZW1_VITVI</name>
<proteinExistence type="predicted"/>
<dbReference type="InParanoid" id="D7SZW1"/>
<dbReference type="EMBL" id="FN595497">
    <property type="protein sequence ID" value="CBI23790.3"/>
    <property type="molecule type" value="Genomic_DNA"/>
</dbReference>
<accession>D7SZW1</accession>
<evidence type="ECO:0000313" key="1">
    <source>
        <dbReference type="EMBL" id="CBI23790.3"/>
    </source>
</evidence>
<gene>
    <name evidence="1" type="ordered locus">VIT_12s0034g02030</name>
</gene>
<dbReference type="HOGENOM" id="CLU_2872180_0_0_1"/>
<dbReference type="Proteomes" id="UP000009183">
    <property type="component" value="Chromosome 12"/>
</dbReference>
<reference evidence="2" key="1">
    <citation type="journal article" date="2007" name="Nature">
        <title>The grapevine genome sequence suggests ancestral hexaploidization in major angiosperm phyla.</title>
        <authorList>
            <consortium name="The French-Italian Public Consortium for Grapevine Genome Characterization."/>
            <person name="Jaillon O."/>
            <person name="Aury J.-M."/>
            <person name="Noel B."/>
            <person name="Policriti A."/>
            <person name="Clepet C."/>
            <person name="Casagrande A."/>
            <person name="Choisne N."/>
            <person name="Aubourg S."/>
            <person name="Vitulo N."/>
            <person name="Jubin C."/>
            <person name="Vezzi A."/>
            <person name="Legeai F."/>
            <person name="Hugueney P."/>
            <person name="Dasilva C."/>
            <person name="Horner D."/>
            <person name="Mica E."/>
            <person name="Jublot D."/>
            <person name="Poulain J."/>
            <person name="Bruyere C."/>
            <person name="Billault A."/>
            <person name="Segurens B."/>
            <person name="Gouyvenoux M."/>
            <person name="Ugarte E."/>
            <person name="Cattonaro F."/>
            <person name="Anthouard V."/>
            <person name="Vico V."/>
            <person name="Del Fabbro C."/>
            <person name="Alaux M."/>
            <person name="Di Gaspero G."/>
            <person name="Dumas V."/>
            <person name="Felice N."/>
            <person name="Paillard S."/>
            <person name="Juman I."/>
            <person name="Moroldo M."/>
            <person name="Scalabrin S."/>
            <person name="Canaguier A."/>
            <person name="Le Clainche I."/>
            <person name="Malacrida G."/>
            <person name="Durand E."/>
            <person name="Pesole G."/>
            <person name="Laucou V."/>
            <person name="Chatelet P."/>
            <person name="Merdinoglu D."/>
            <person name="Delledonne M."/>
            <person name="Pezzotti M."/>
            <person name="Lecharny A."/>
            <person name="Scarpelli C."/>
            <person name="Artiguenave F."/>
            <person name="Pe M.E."/>
            <person name="Valle G."/>
            <person name="Morgante M."/>
            <person name="Caboche M."/>
            <person name="Adam-Blondon A.-F."/>
            <person name="Weissenbach J."/>
            <person name="Quetier F."/>
            <person name="Wincker P."/>
        </authorList>
    </citation>
    <scope>NUCLEOTIDE SEQUENCE [LARGE SCALE GENOMIC DNA]</scope>
    <source>
        <strain evidence="2">cv. Pinot noir / PN40024</strain>
    </source>
</reference>
<organism evidence="1 2">
    <name type="scientific">Vitis vinifera</name>
    <name type="common">Grape</name>
    <dbReference type="NCBI Taxonomy" id="29760"/>
    <lineage>
        <taxon>Eukaryota</taxon>
        <taxon>Viridiplantae</taxon>
        <taxon>Streptophyta</taxon>
        <taxon>Embryophyta</taxon>
        <taxon>Tracheophyta</taxon>
        <taxon>Spermatophyta</taxon>
        <taxon>Magnoliopsida</taxon>
        <taxon>eudicotyledons</taxon>
        <taxon>Gunneridae</taxon>
        <taxon>Pentapetalae</taxon>
        <taxon>rosids</taxon>
        <taxon>Vitales</taxon>
        <taxon>Vitaceae</taxon>
        <taxon>Viteae</taxon>
        <taxon>Vitis</taxon>
    </lineage>
</organism>
<dbReference type="AlphaFoldDB" id="D7SZW1"/>
<protein>
    <submittedName>
        <fullName evidence="1">Uncharacterized protein</fullName>
    </submittedName>
</protein>
<sequence>MKCIKPKASNTDWEFVLQTVRFEKIFTLIQQPTSIMIPENWGKVQSQSFYLDSHLIEMLEEVIN</sequence>